<dbReference type="Gene3D" id="2.120.10.30">
    <property type="entry name" value="TolB, C-terminal domain"/>
    <property type="match status" value="1"/>
</dbReference>
<keyword evidence="4" id="KW-1185">Reference proteome</keyword>
<protein>
    <recommendedName>
        <fullName evidence="2">DUF7133 domain-containing protein</fullName>
    </recommendedName>
</protein>
<gene>
    <name evidence="3" type="ORF">UC8_01940</name>
</gene>
<dbReference type="Proteomes" id="UP000325286">
    <property type="component" value="Chromosome"/>
</dbReference>
<dbReference type="PANTHER" id="PTHR33546">
    <property type="entry name" value="LARGE, MULTIFUNCTIONAL SECRETED PROTEIN-RELATED"/>
    <property type="match status" value="1"/>
</dbReference>
<evidence type="ECO:0000256" key="1">
    <source>
        <dbReference type="SAM" id="SignalP"/>
    </source>
</evidence>
<dbReference type="AlphaFoldDB" id="A0A5B9QJU0"/>
<dbReference type="KEGG" id="rul:UC8_01940"/>
<reference evidence="3 4" key="1">
    <citation type="submission" date="2019-08" db="EMBL/GenBank/DDBJ databases">
        <title>Deep-cultivation of Planctomycetes and their phenomic and genomic characterization uncovers novel biology.</title>
        <authorList>
            <person name="Wiegand S."/>
            <person name="Jogler M."/>
            <person name="Boedeker C."/>
            <person name="Pinto D."/>
            <person name="Vollmers J."/>
            <person name="Rivas-Marin E."/>
            <person name="Kohn T."/>
            <person name="Peeters S.H."/>
            <person name="Heuer A."/>
            <person name="Rast P."/>
            <person name="Oberbeckmann S."/>
            <person name="Bunk B."/>
            <person name="Jeske O."/>
            <person name="Meyerdierks A."/>
            <person name="Storesund J.E."/>
            <person name="Kallscheuer N."/>
            <person name="Luecker S."/>
            <person name="Lage O.M."/>
            <person name="Pohl T."/>
            <person name="Merkel B.J."/>
            <person name="Hornburger P."/>
            <person name="Mueller R.-W."/>
            <person name="Bruemmer F."/>
            <person name="Labrenz M."/>
            <person name="Spormann A.M."/>
            <person name="Op den Camp H."/>
            <person name="Overmann J."/>
            <person name="Amann R."/>
            <person name="Jetten M.S.M."/>
            <person name="Mascher T."/>
            <person name="Medema M.H."/>
            <person name="Devos D.P."/>
            <person name="Kaster A.-K."/>
            <person name="Ovreas L."/>
            <person name="Rohde M."/>
            <person name="Galperin M.Y."/>
            <person name="Jogler C."/>
        </authorList>
    </citation>
    <scope>NUCLEOTIDE SEQUENCE [LARGE SCALE GENOMIC DNA]</scope>
    <source>
        <strain evidence="3 4">UC8</strain>
    </source>
</reference>
<evidence type="ECO:0000313" key="3">
    <source>
        <dbReference type="EMBL" id="QEG38239.1"/>
    </source>
</evidence>
<dbReference type="Pfam" id="PF23500">
    <property type="entry name" value="DUF7133"/>
    <property type="match status" value="1"/>
</dbReference>
<evidence type="ECO:0000313" key="4">
    <source>
        <dbReference type="Proteomes" id="UP000325286"/>
    </source>
</evidence>
<keyword evidence="1" id="KW-0732">Signal</keyword>
<proteinExistence type="predicted"/>
<dbReference type="SUPFAM" id="SSF50952">
    <property type="entry name" value="Soluble quinoprotein glucose dehydrogenase"/>
    <property type="match status" value="1"/>
</dbReference>
<sequence precursor="true">MTTRPAHTSILASFLFAGLFASPLAAQPLGEYWNTAEQEAKYYKIVEVPIPGGMALEAGCFEVMPDNRLGIGTRRGDIYLVEGVFDENPNPQYHRYAAGLDEVMGIAYRDDAFIITQQAEVTRIRDTNGDDRADSFETLSDIWGFRNYHEFAFGSKPDADGNVWVALCLSESYRSKVPFRGWCVKVTPEGETIPICSGIRSPGGVGPNEHGVMFYAESQGPWNGSCSLKVLQPGGFMGHPISFNWYELTDTLTKPAVEPNTPSRLEIERQRVKELVPYAVVFPYIKMGRSISGFVVDRTGGKFGPFENQIFIGDFSLSVVMRATTEQVNGVWQGACYPFREGLATGLLANTFTPEGDLIVGGTNRGWPVRGPREFALQRLDWTGITPFEIKQINARPDGFLVTFTKPVDPKTAADPQSYQLSSYTHIYRQGYGSPEVDQTTPTVTKAIVSQDGLTAHLQVDGLVQGHVHEFDMTAIRSADDEQLVHVNAYYTLNEIPSK</sequence>
<dbReference type="RefSeq" id="WP_068134833.1">
    <property type="nucleotide sequence ID" value="NZ_CP042914.1"/>
</dbReference>
<dbReference type="PANTHER" id="PTHR33546:SF1">
    <property type="entry name" value="LARGE, MULTIFUNCTIONAL SECRETED PROTEIN"/>
    <property type="match status" value="1"/>
</dbReference>
<dbReference type="InterPro" id="IPR055557">
    <property type="entry name" value="DUF7133"/>
</dbReference>
<dbReference type="InterPro" id="IPR011041">
    <property type="entry name" value="Quinoprot_gluc/sorb_DH_b-prop"/>
</dbReference>
<dbReference type="InterPro" id="IPR011042">
    <property type="entry name" value="6-blade_b-propeller_TolB-like"/>
</dbReference>
<feature type="chain" id="PRO_5022809018" description="DUF7133 domain-containing protein" evidence="1">
    <location>
        <begin position="27"/>
        <end position="499"/>
    </location>
</feature>
<dbReference type="EMBL" id="CP042914">
    <property type="protein sequence ID" value="QEG38239.1"/>
    <property type="molecule type" value="Genomic_DNA"/>
</dbReference>
<organism evidence="3 4">
    <name type="scientific">Roseimaritima ulvae</name>
    <dbReference type="NCBI Taxonomy" id="980254"/>
    <lineage>
        <taxon>Bacteria</taxon>
        <taxon>Pseudomonadati</taxon>
        <taxon>Planctomycetota</taxon>
        <taxon>Planctomycetia</taxon>
        <taxon>Pirellulales</taxon>
        <taxon>Pirellulaceae</taxon>
        <taxon>Roseimaritima</taxon>
    </lineage>
</organism>
<feature type="signal peptide" evidence="1">
    <location>
        <begin position="1"/>
        <end position="26"/>
    </location>
</feature>
<accession>A0A5B9QJU0</accession>
<name>A0A5B9QJU0_9BACT</name>
<evidence type="ECO:0000259" key="2">
    <source>
        <dbReference type="Pfam" id="PF23500"/>
    </source>
</evidence>
<feature type="domain" description="DUF7133" evidence="2">
    <location>
        <begin position="94"/>
        <end position="223"/>
    </location>
</feature>